<organism evidence="1 2">
    <name type="scientific">Naganishia cerealis</name>
    <dbReference type="NCBI Taxonomy" id="610337"/>
    <lineage>
        <taxon>Eukaryota</taxon>
        <taxon>Fungi</taxon>
        <taxon>Dikarya</taxon>
        <taxon>Basidiomycota</taxon>
        <taxon>Agaricomycotina</taxon>
        <taxon>Tremellomycetes</taxon>
        <taxon>Filobasidiales</taxon>
        <taxon>Filobasidiaceae</taxon>
        <taxon>Naganishia</taxon>
    </lineage>
</organism>
<sequence length="126" mass="13903">MPAVKRKAGQSADGGSKKTAKPQEYQGETSSTHGMLARAMEDDMIDDVDSEDDDVEDDQVEEDEEGFTDLEEGAEDHEMSDGEEHGKGTKASLYKPPTAEEMEQLRRQEEERGGHFGFAMKASSFP</sequence>
<dbReference type="EMBL" id="JASBWR010000027">
    <property type="protein sequence ID" value="KAJ9106827.1"/>
    <property type="molecule type" value="Genomic_DNA"/>
</dbReference>
<accession>A0ACC2W6V0</accession>
<evidence type="ECO:0000313" key="2">
    <source>
        <dbReference type="Proteomes" id="UP001241377"/>
    </source>
</evidence>
<dbReference type="Proteomes" id="UP001241377">
    <property type="component" value="Unassembled WGS sequence"/>
</dbReference>
<proteinExistence type="predicted"/>
<name>A0ACC2W6V0_9TREE</name>
<protein>
    <submittedName>
        <fullName evidence="1">Uncharacterized protein</fullName>
    </submittedName>
</protein>
<comment type="caution">
    <text evidence="1">The sequence shown here is derived from an EMBL/GenBank/DDBJ whole genome shotgun (WGS) entry which is preliminary data.</text>
</comment>
<gene>
    <name evidence="1" type="ORF">QFC19_002955</name>
</gene>
<evidence type="ECO:0000313" key="1">
    <source>
        <dbReference type="EMBL" id="KAJ9106827.1"/>
    </source>
</evidence>
<reference evidence="1" key="1">
    <citation type="submission" date="2023-04" db="EMBL/GenBank/DDBJ databases">
        <title>Draft Genome sequencing of Naganishia species isolated from polar environments using Oxford Nanopore Technology.</title>
        <authorList>
            <person name="Leo P."/>
            <person name="Venkateswaran K."/>
        </authorList>
    </citation>
    <scope>NUCLEOTIDE SEQUENCE</scope>
    <source>
        <strain evidence="1">MNA-CCFEE 5261</strain>
    </source>
</reference>
<keyword evidence="2" id="KW-1185">Reference proteome</keyword>